<dbReference type="VEuPathDB" id="VectorBase:LOC119160072"/>
<name>A0A9J6CVF5_RHIMP</name>
<evidence type="ECO:0000313" key="3">
    <source>
        <dbReference type="Proteomes" id="UP000821866"/>
    </source>
</evidence>
<reference evidence="2" key="2">
    <citation type="submission" date="2021-09" db="EMBL/GenBank/DDBJ databases">
        <authorList>
            <person name="Jia N."/>
            <person name="Wang J."/>
            <person name="Shi W."/>
            <person name="Du L."/>
            <person name="Sun Y."/>
            <person name="Zhan W."/>
            <person name="Jiang J."/>
            <person name="Wang Q."/>
            <person name="Zhang B."/>
            <person name="Ji P."/>
            <person name="Sakyi L.B."/>
            <person name="Cui X."/>
            <person name="Yuan T."/>
            <person name="Jiang B."/>
            <person name="Yang W."/>
            <person name="Lam T.T.-Y."/>
            <person name="Chang Q."/>
            <person name="Ding S."/>
            <person name="Wang X."/>
            <person name="Zhu J."/>
            <person name="Ruan X."/>
            <person name="Zhao L."/>
            <person name="Wei J."/>
            <person name="Que T."/>
            <person name="Du C."/>
            <person name="Cheng J."/>
            <person name="Dai P."/>
            <person name="Han X."/>
            <person name="Huang E."/>
            <person name="Gao Y."/>
            <person name="Liu J."/>
            <person name="Shao H."/>
            <person name="Ye R."/>
            <person name="Li L."/>
            <person name="Wei W."/>
            <person name="Wang X."/>
            <person name="Wang C."/>
            <person name="Huo Q."/>
            <person name="Li W."/>
            <person name="Guo W."/>
            <person name="Chen H."/>
            <person name="Chen S."/>
            <person name="Zhou L."/>
            <person name="Zhou L."/>
            <person name="Ni X."/>
            <person name="Tian J."/>
            <person name="Zhou Y."/>
            <person name="Sheng Y."/>
            <person name="Liu T."/>
            <person name="Pan Y."/>
            <person name="Xia L."/>
            <person name="Li J."/>
            <person name="Zhao F."/>
            <person name="Cao W."/>
        </authorList>
    </citation>
    <scope>NUCLEOTIDE SEQUENCE</scope>
    <source>
        <strain evidence="2">Rmic-2018</strain>
        <tissue evidence="2">Larvae</tissue>
    </source>
</reference>
<feature type="compositionally biased region" description="Basic and acidic residues" evidence="1">
    <location>
        <begin position="118"/>
        <end position="140"/>
    </location>
</feature>
<gene>
    <name evidence="2" type="ORF">HPB51_029018</name>
</gene>
<evidence type="ECO:0000313" key="2">
    <source>
        <dbReference type="EMBL" id="KAH7934618.1"/>
    </source>
</evidence>
<keyword evidence="3" id="KW-1185">Reference proteome</keyword>
<accession>A0A9J6CVF5</accession>
<organism evidence="2 3">
    <name type="scientific">Rhipicephalus microplus</name>
    <name type="common">Cattle tick</name>
    <name type="synonym">Boophilus microplus</name>
    <dbReference type="NCBI Taxonomy" id="6941"/>
    <lineage>
        <taxon>Eukaryota</taxon>
        <taxon>Metazoa</taxon>
        <taxon>Ecdysozoa</taxon>
        <taxon>Arthropoda</taxon>
        <taxon>Chelicerata</taxon>
        <taxon>Arachnida</taxon>
        <taxon>Acari</taxon>
        <taxon>Parasitiformes</taxon>
        <taxon>Ixodida</taxon>
        <taxon>Ixodoidea</taxon>
        <taxon>Ixodidae</taxon>
        <taxon>Rhipicephalinae</taxon>
        <taxon>Rhipicephalus</taxon>
        <taxon>Boophilus</taxon>
    </lineage>
</organism>
<feature type="region of interest" description="Disordered" evidence="1">
    <location>
        <begin position="101"/>
        <end position="183"/>
    </location>
</feature>
<dbReference type="AlphaFoldDB" id="A0A9J6CVF5"/>
<evidence type="ECO:0000256" key="1">
    <source>
        <dbReference type="SAM" id="MobiDB-lite"/>
    </source>
</evidence>
<feature type="compositionally biased region" description="Basic and acidic residues" evidence="1">
    <location>
        <begin position="151"/>
        <end position="183"/>
    </location>
</feature>
<dbReference type="Proteomes" id="UP000821866">
    <property type="component" value="Unassembled WGS sequence"/>
</dbReference>
<proteinExistence type="predicted"/>
<reference evidence="2" key="1">
    <citation type="journal article" date="2020" name="Cell">
        <title>Large-Scale Comparative Analyses of Tick Genomes Elucidate Their Genetic Diversity and Vector Capacities.</title>
        <authorList>
            <consortium name="Tick Genome and Microbiome Consortium (TIGMIC)"/>
            <person name="Jia N."/>
            <person name="Wang J."/>
            <person name="Shi W."/>
            <person name="Du L."/>
            <person name="Sun Y."/>
            <person name="Zhan W."/>
            <person name="Jiang J.F."/>
            <person name="Wang Q."/>
            <person name="Zhang B."/>
            <person name="Ji P."/>
            <person name="Bell-Sakyi L."/>
            <person name="Cui X.M."/>
            <person name="Yuan T.T."/>
            <person name="Jiang B.G."/>
            <person name="Yang W.F."/>
            <person name="Lam T.T."/>
            <person name="Chang Q.C."/>
            <person name="Ding S.J."/>
            <person name="Wang X.J."/>
            <person name="Zhu J.G."/>
            <person name="Ruan X.D."/>
            <person name="Zhao L."/>
            <person name="Wei J.T."/>
            <person name="Ye R.Z."/>
            <person name="Que T.C."/>
            <person name="Du C.H."/>
            <person name="Zhou Y.H."/>
            <person name="Cheng J.X."/>
            <person name="Dai P.F."/>
            <person name="Guo W.B."/>
            <person name="Han X.H."/>
            <person name="Huang E.J."/>
            <person name="Li L.F."/>
            <person name="Wei W."/>
            <person name="Gao Y.C."/>
            <person name="Liu J.Z."/>
            <person name="Shao H.Z."/>
            <person name="Wang X."/>
            <person name="Wang C.C."/>
            <person name="Yang T.C."/>
            <person name="Huo Q.B."/>
            <person name="Li W."/>
            <person name="Chen H.Y."/>
            <person name="Chen S.E."/>
            <person name="Zhou L.G."/>
            <person name="Ni X.B."/>
            <person name="Tian J.H."/>
            <person name="Sheng Y."/>
            <person name="Liu T."/>
            <person name="Pan Y.S."/>
            <person name="Xia L.Y."/>
            <person name="Li J."/>
            <person name="Zhao F."/>
            <person name="Cao W.C."/>
        </authorList>
    </citation>
    <scope>NUCLEOTIDE SEQUENCE</scope>
    <source>
        <strain evidence="2">Rmic-2018</strain>
    </source>
</reference>
<sequence length="183" mass="20745">MAINYLGFCRAWPAAIQGQVQLGGCDHLLLAVTALPVSVRVWHRVPQQVRHVCLPVVRYVLLGLYYKVRPGEACPRCAPSEYCFGESANWLHRPRYRSQLVSAHRKEPEKPMPSQKPSHPDGTKEPQKQKPSTKPKEPKKPKPHKTPIKLDTVEKSDVPSEPEKSDESGYTRRARSLKDPEKP</sequence>
<dbReference type="EMBL" id="JABSTU010006141">
    <property type="protein sequence ID" value="KAH7934618.1"/>
    <property type="molecule type" value="Genomic_DNA"/>
</dbReference>
<comment type="caution">
    <text evidence="2">The sequence shown here is derived from an EMBL/GenBank/DDBJ whole genome shotgun (WGS) entry which is preliminary data.</text>
</comment>
<protein>
    <submittedName>
        <fullName evidence="2">Uncharacterized protein</fullName>
    </submittedName>
</protein>